<protein>
    <submittedName>
        <fullName evidence="2">S-layer homology domain-containing protein</fullName>
    </submittedName>
</protein>
<dbReference type="Proteomes" id="UP000293568">
    <property type="component" value="Chromosome"/>
</dbReference>
<feature type="domain" description="SLH" evidence="1">
    <location>
        <begin position="1305"/>
        <end position="1376"/>
    </location>
</feature>
<feature type="domain" description="SLH" evidence="1">
    <location>
        <begin position="1167"/>
        <end position="1231"/>
    </location>
</feature>
<name>A0A4P6FB44_9BACL</name>
<evidence type="ECO:0000259" key="1">
    <source>
        <dbReference type="PROSITE" id="PS51272"/>
    </source>
</evidence>
<dbReference type="KEGG" id="pprt:ET464_16445"/>
<accession>A0A4P6FB44</accession>
<dbReference type="InterPro" id="IPR001119">
    <property type="entry name" value="SLH_dom"/>
</dbReference>
<feature type="domain" description="SLH" evidence="1">
    <location>
        <begin position="1236"/>
        <end position="1299"/>
    </location>
</feature>
<proteinExistence type="predicted"/>
<reference evidence="2 3" key="1">
    <citation type="submission" date="2019-01" db="EMBL/GenBank/DDBJ databases">
        <title>Genome sequencing of strain FW100M-2.</title>
        <authorList>
            <person name="Heo J."/>
            <person name="Kim S.-J."/>
            <person name="Kim J.-S."/>
            <person name="Hong S.-B."/>
            <person name="Kwon S.-W."/>
        </authorList>
    </citation>
    <scope>NUCLEOTIDE SEQUENCE [LARGE SCALE GENOMIC DNA]</scope>
    <source>
        <strain evidence="2 3">FW100M-2</strain>
    </source>
</reference>
<dbReference type="PROSITE" id="PS51272">
    <property type="entry name" value="SLH"/>
    <property type="match status" value="3"/>
</dbReference>
<dbReference type="EMBL" id="CP035492">
    <property type="protein sequence ID" value="QAY67738.1"/>
    <property type="molecule type" value="Genomic_DNA"/>
</dbReference>
<sequence length="1378" mass="150781">MNNTKPIRVNGRNNVLKKKLLPLLLTLALLIGLLPSIGALQTVSAADTTAPSGGNYFNFPNEQYSASNARITTNQRVTLNGTINNVVGNSVSYSVYNITLNGSTEKVVNKIENQDDNITLNSNAITVTNLELFPGLNKITFKGTQGTSSVTESIYIEYRNSPMLYDLQATIRGSVYNILEDQTTVIQSALSQGKTKEDIAITGKAPNATKVAVTVNGRSYEYSVASSSDYSFTASPISVNAGKNVITIKVYNNSQVVETTREIAFYNGTVSFFDLQLTHDSDGVSVDNGGELSTTTNGSSLFLSGKAIIPIQNDGTKFKPDVTDMANIAAQFAYIPYGNTSVPFTAANITSIEPSVTDITTTTKFITVNFKLDLGASSGYSYDTAYKFQLQGYNVNEAQSQMSDSKTFYLRDNTKAYIYDVNYLSGYTSSMADNALQLEALEGTDIEGASIYSLPMGVEVLIGNYSSLGDYTNLIQMVNADGSANGNVTTKQAVHTQVVSRNVNGVQQSFLRVFLEISKLPTTGTQTLYFKLKNSTAVKSAQITLLYGPFVKYTDMYDGMSIDFDTTMAPDKGGITYMMGQLGNFAGQFQNVANPAELVYTNTGAPAKPQTVFFYVNNVEIPLKPDGTDNSKFSIDTTDANVLGTVFGLLNLTGENSFKIVFRTGKNNFESTVKVTIVPTNLPLIPAPNTDGIYPYSESRKAPLANDPNFKRQATIFTTKEASMNVYGTFDFIDLGSNYSTVSGRITDLGGSINNYILNVSSPDLVDTITWTLSNEFTLTSKGNPISGDNTVNKGLAVSGIEVFYDVDGQYFYFILKNQQLPKDGSSMVYNFTVFNSGEAGPRATNRLEVDPVAIPYTILSPVTEERKLNQNFVDVIISSPGADSILINGIEAQKVTYLDYSQDSVTPVPIEAYKVRVSNLKPNKVSPISLVITSATDKMTDQFNVDYEPANIPGAQFAQVMASSHKVFDGMLNLKFAKNSKLVRSDYNSTANNQTQVYSGNEILFGIANPTDGVLNRYEYRTQPADYWSENSIGKYYLDEFFTDRFIKASPLFWIDAGQADDDSTKAYDPITYGLNPYTYPVVQGDSDQQFFKRYDNGRELIPTAPGELTLSYDSSIAQSAGTVVTVFRYDPYNNIWENIGGVVDEKKHTIDVPFTKFGYYVVGKLTYGFNDINDHPYAREAMEAIYAKGLMNATDPTGIFGADQYVTRGEFARMIVRALDLPLNYEGTKHFIDVPVDSIINPNALYDYRYIETAARAGFVRGTRPETFEPKSNLTRQDAAVILAKALNLKLETDATKAKASLAKVFKDAGNANYYAVPSIVAIQKKGFIQGSLIDPSNPKGGSVFEPTAKLLRSDAAIIIGKVMADMKKLPKIYAN</sequence>
<dbReference type="Pfam" id="PF00395">
    <property type="entry name" value="SLH"/>
    <property type="match status" value="2"/>
</dbReference>
<organism evidence="2 3">
    <name type="scientific">Paenibacillus protaetiae</name>
    <dbReference type="NCBI Taxonomy" id="2509456"/>
    <lineage>
        <taxon>Bacteria</taxon>
        <taxon>Bacillati</taxon>
        <taxon>Bacillota</taxon>
        <taxon>Bacilli</taxon>
        <taxon>Bacillales</taxon>
        <taxon>Paenibacillaceae</taxon>
        <taxon>Paenibacillus</taxon>
    </lineage>
</organism>
<dbReference type="OrthoDB" id="1805600at2"/>
<evidence type="ECO:0000313" key="2">
    <source>
        <dbReference type="EMBL" id="QAY67738.1"/>
    </source>
</evidence>
<gene>
    <name evidence="2" type="ORF">ET464_16445</name>
</gene>
<evidence type="ECO:0000313" key="3">
    <source>
        <dbReference type="Proteomes" id="UP000293568"/>
    </source>
</evidence>
<keyword evidence="3" id="KW-1185">Reference proteome</keyword>